<keyword evidence="3" id="KW-0479">Metal-binding</keyword>
<evidence type="ECO:0000256" key="5">
    <source>
        <dbReference type="ARBA" id="ARBA00023014"/>
    </source>
</evidence>
<evidence type="ECO:0000256" key="1">
    <source>
        <dbReference type="ARBA" id="ARBA00001966"/>
    </source>
</evidence>
<dbReference type="PANTHER" id="PTHR11228">
    <property type="entry name" value="RADICAL SAM DOMAIN PROTEIN"/>
    <property type="match status" value="1"/>
</dbReference>
<reference evidence="8" key="1">
    <citation type="submission" date="2016-10" db="EMBL/GenBank/DDBJ databases">
        <authorList>
            <person name="Varghese N."/>
            <person name="Submissions S."/>
        </authorList>
    </citation>
    <scope>NUCLEOTIDE SEQUENCE [LARGE SCALE GENOMIC DNA]</scope>
    <source>
        <strain evidence="8">DSM 17044</strain>
    </source>
</reference>
<dbReference type="RefSeq" id="WP_075007535.1">
    <property type="nucleotide sequence ID" value="NZ_FOAP01000008.1"/>
</dbReference>
<comment type="cofactor">
    <cofactor evidence="1">
        <name>[4Fe-4S] cluster</name>
        <dbReference type="ChEBI" id="CHEBI:49883"/>
    </cofactor>
</comment>
<name>A0A1H7SVC4_STIAU</name>
<dbReference type="SFLD" id="SFLDS00029">
    <property type="entry name" value="Radical_SAM"/>
    <property type="match status" value="1"/>
</dbReference>
<evidence type="ECO:0000259" key="6">
    <source>
        <dbReference type="PROSITE" id="PS51918"/>
    </source>
</evidence>
<keyword evidence="2" id="KW-0949">S-adenosyl-L-methionine</keyword>
<dbReference type="AlphaFoldDB" id="A0A1H7SVC4"/>
<sequence>MSGPRPTVSWNIVGGCNYRCTYCVQKHMPGIGGPTDAQLEAALATLTALPGSWEFKISGGEPFLLKRLPEVAQRLAAAGHKVSLLTNLSAPLRVLSTFIEAAGEQLRTFSCSLHREEVEEAVFFEKAQAVQEMLARWPRATFVVNSVVVPGQVPAVSGSRERFEEAGIKFYPQLMRVNGKPAEYGWLDRWRIDRAFGDMVSPSQMNRGYQLKGRLCHAGSKYFIIHPKGDAFSCYPGKRFGDGHLGNVFDGTLKLWEAPRPCRYEVCPCTVPQNRGIIEGFGKAAGDEAHAF</sequence>
<dbReference type="PANTHER" id="PTHR11228:SF7">
    <property type="entry name" value="PQQA PEPTIDE CYCLASE"/>
    <property type="match status" value="1"/>
</dbReference>
<dbReference type="GO" id="GO:0046872">
    <property type="term" value="F:metal ion binding"/>
    <property type="evidence" value="ECO:0007669"/>
    <property type="project" value="UniProtKB-KW"/>
</dbReference>
<dbReference type="PROSITE" id="PS51918">
    <property type="entry name" value="RADICAL_SAM"/>
    <property type="match status" value="1"/>
</dbReference>
<dbReference type="GO" id="GO:0051536">
    <property type="term" value="F:iron-sulfur cluster binding"/>
    <property type="evidence" value="ECO:0007669"/>
    <property type="project" value="UniProtKB-KW"/>
</dbReference>
<keyword evidence="8" id="KW-1185">Reference proteome</keyword>
<evidence type="ECO:0000313" key="8">
    <source>
        <dbReference type="Proteomes" id="UP000182719"/>
    </source>
</evidence>
<evidence type="ECO:0000313" key="7">
    <source>
        <dbReference type="EMBL" id="SEL76531.1"/>
    </source>
</evidence>
<accession>A0A1H7SVC4</accession>
<evidence type="ECO:0000256" key="2">
    <source>
        <dbReference type="ARBA" id="ARBA00022691"/>
    </source>
</evidence>
<dbReference type="Proteomes" id="UP000182719">
    <property type="component" value="Unassembled WGS sequence"/>
</dbReference>
<dbReference type="EMBL" id="FOAP01000008">
    <property type="protein sequence ID" value="SEL76531.1"/>
    <property type="molecule type" value="Genomic_DNA"/>
</dbReference>
<gene>
    <name evidence="7" type="ORF">SAMN05444354_108154</name>
</gene>
<evidence type="ECO:0000256" key="3">
    <source>
        <dbReference type="ARBA" id="ARBA00022723"/>
    </source>
</evidence>
<dbReference type="OrthoDB" id="9782387at2"/>
<dbReference type="GO" id="GO:0003824">
    <property type="term" value="F:catalytic activity"/>
    <property type="evidence" value="ECO:0007669"/>
    <property type="project" value="InterPro"/>
</dbReference>
<dbReference type="PROSITE" id="PS51257">
    <property type="entry name" value="PROKAR_LIPOPROTEIN"/>
    <property type="match status" value="1"/>
</dbReference>
<dbReference type="InterPro" id="IPR013785">
    <property type="entry name" value="Aldolase_TIM"/>
</dbReference>
<protein>
    <submittedName>
        <fullName evidence="7">Radical SAM superfamily enzyme, MoaA/NifB/PqqE/SkfB family</fullName>
    </submittedName>
</protein>
<feature type="domain" description="Radical SAM core" evidence="6">
    <location>
        <begin position="2"/>
        <end position="212"/>
    </location>
</feature>
<dbReference type="Gene3D" id="3.20.20.70">
    <property type="entry name" value="Aldolase class I"/>
    <property type="match status" value="1"/>
</dbReference>
<proteinExistence type="predicted"/>
<dbReference type="InterPro" id="IPR007197">
    <property type="entry name" value="rSAM"/>
</dbReference>
<keyword evidence="5" id="KW-0411">Iron-sulfur</keyword>
<dbReference type="CDD" id="cd01335">
    <property type="entry name" value="Radical_SAM"/>
    <property type="match status" value="1"/>
</dbReference>
<keyword evidence="4" id="KW-0408">Iron</keyword>
<dbReference type="InterPro" id="IPR050377">
    <property type="entry name" value="Radical_SAM_PqqE_MftC-like"/>
</dbReference>
<organism evidence="7 8">
    <name type="scientific">Stigmatella aurantiaca</name>
    <dbReference type="NCBI Taxonomy" id="41"/>
    <lineage>
        <taxon>Bacteria</taxon>
        <taxon>Pseudomonadati</taxon>
        <taxon>Myxococcota</taxon>
        <taxon>Myxococcia</taxon>
        <taxon>Myxococcales</taxon>
        <taxon>Cystobacterineae</taxon>
        <taxon>Archangiaceae</taxon>
        <taxon>Stigmatella</taxon>
    </lineage>
</organism>
<dbReference type="Pfam" id="PF04055">
    <property type="entry name" value="Radical_SAM"/>
    <property type="match status" value="1"/>
</dbReference>
<evidence type="ECO:0000256" key="4">
    <source>
        <dbReference type="ARBA" id="ARBA00023004"/>
    </source>
</evidence>
<dbReference type="InterPro" id="IPR058240">
    <property type="entry name" value="rSAM_sf"/>
</dbReference>
<dbReference type="SUPFAM" id="SSF102114">
    <property type="entry name" value="Radical SAM enzymes"/>
    <property type="match status" value="1"/>
</dbReference>